<accession>A0AAD2JNH1</accession>
<feature type="compositionally biased region" description="Low complexity" evidence="1">
    <location>
        <begin position="8"/>
        <end position="40"/>
    </location>
</feature>
<name>A0AAD2JNH1_9STRA</name>
<dbReference type="AlphaFoldDB" id="A0AAD2JNH1"/>
<dbReference type="Proteomes" id="UP001295423">
    <property type="component" value="Unassembled WGS sequence"/>
</dbReference>
<gene>
    <name evidence="2" type="ORF">CYCCA115_LOCUS21537</name>
</gene>
<evidence type="ECO:0000256" key="1">
    <source>
        <dbReference type="SAM" id="MobiDB-lite"/>
    </source>
</evidence>
<evidence type="ECO:0000313" key="2">
    <source>
        <dbReference type="EMBL" id="CAJ1965951.1"/>
    </source>
</evidence>
<keyword evidence="3" id="KW-1185">Reference proteome</keyword>
<reference evidence="2" key="1">
    <citation type="submission" date="2023-08" db="EMBL/GenBank/DDBJ databases">
        <authorList>
            <person name="Audoor S."/>
            <person name="Bilcke G."/>
        </authorList>
    </citation>
    <scope>NUCLEOTIDE SEQUENCE</scope>
</reference>
<organism evidence="2 3">
    <name type="scientific">Cylindrotheca closterium</name>
    <dbReference type="NCBI Taxonomy" id="2856"/>
    <lineage>
        <taxon>Eukaryota</taxon>
        <taxon>Sar</taxon>
        <taxon>Stramenopiles</taxon>
        <taxon>Ochrophyta</taxon>
        <taxon>Bacillariophyta</taxon>
        <taxon>Bacillariophyceae</taxon>
        <taxon>Bacillariophycidae</taxon>
        <taxon>Bacillariales</taxon>
        <taxon>Bacillariaceae</taxon>
        <taxon>Cylindrotheca</taxon>
    </lineage>
</organism>
<protein>
    <submittedName>
        <fullName evidence="2">Uncharacterized protein</fullName>
    </submittedName>
</protein>
<comment type="caution">
    <text evidence="2">The sequence shown here is derived from an EMBL/GenBank/DDBJ whole genome shotgun (WGS) entry which is preliminary data.</text>
</comment>
<sequence>MMSGQFKNTGRGSNGRNAGRGRLQQGQGNGQYNGNKSGNGSQKEKKFHPLTRGNIPKFSFDEVKKTLVIKMSTMKIDHIDDMIQSVRTLKLFDIESVKPTLVLITDENDADKEIKNEERRTNYLADRKDWKTRKNAFDNNKRNVYGMIMKMCTDHMVDKLEREADFDNKLFNDPVELLMRIKKFMTTTVDTEWEYFGLWKTMSNLINCHQKEKENIASFCKRFEERAKALQALLGDDFLDKFTEKSQEYDLLGSNSERSQYKKESWERFMANGFLYNSDRAKYQSRIDGMTAQKEKKFHPLTRGNIPKFSFDEVKKTLVIKMSMMKMDHIDDMIQSVRTLSLFDIESVKLTLVLVTNDSDPDKEIKNEERRTHY</sequence>
<dbReference type="EMBL" id="CAKOGP040002237">
    <property type="protein sequence ID" value="CAJ1965951.1"/>
    <property type="molecule type" value="Genomic_DNA"/>
</dbReference>
<evidence type="ECO:0000313" key="3">
    <source>
        <dbReference type="Proteomes" id="UP001295423"/>
    </source>
</evidence>
<feature type="region of interest" description="Disordered" evidence="1">
    <location>
        <begin position="1"/>
        <end position="52"/>
    </location>
</feature>
<proteinExistence type="predicted"/>